<evidence type="ECO:0000313" key="1">
    <source>
        <dbReference type="EMBL" id="MCW3782992.1"/>
    </source>
</evidence>
<protein>
    <submittedName>
        <fullName evidence="1">Uncharacterized protein</fullName>
    </submittedName>
</protein>
<dbReference type="Proteomes" id="UP001207582">
    <property type="component" value="Unassembled WGS sequence"/>
</dbReference>
<reference evidence="1 2" key="1">
    <citation type="submission" date="2022-10" db="EMBL/GenBank/DDBJ databases">
        <title>Defluviimonas sp. CAU 1641 isolated from mud.</title>
        <authorList>
            <person name="Kim W."/>
        </authorList>
    </citation>
    <scope>NUCLEOTIDE SEQUENCE [LARGE SCALE GENOMIC DNA]</scope>
    <source>
        <strain evidence="1 2">CAU 1641</strain>
    </source>
</reference>
<gene>
    <name evidence="1" type="ORF">OM960_15695</name>
</gene>
<sequence>MKIPEYSKGQEPVLKATIRVTVLAQETDPVAFGDALSSMSLEDIGREIDVGLWIGESQVIALQALPEDRVVPELVAMHNDGEFFNCDEDARFEAPDRKPEPEGQILRAQVAQGWSSETMAMLQSRFLDEVGLKQEFADWLDDRAAEENDAAPGPGA</sequence>
<organism evidence="1 2">
    <name type="scientific">Defluviimonas salinarum</name>
    <dbReference type="NCBI Taxonomy" id="2992147"/>
    <lineage>
        <taxon>Bacteria</taxon>
        <taxon>Pseudomonadati</taxon>
        <taxon>Pseudomonadota</taxon>
        <taxon>Alphaproteobacteria</taxon>
        <taxon>Rhodobacterales</taxon>
        <taxon>Paracoccaceae</taxon>
        <taxon>Albidovulum</taxon>
    </lineage>
</organism>
<comment type="caution">
    <text evidence="1">The sequence shown here is derived from an EMBL/GenBank/DDBJ whole genome shotgun (WGS) entry which is preliminary data.</text>
</comment>
<keyword evidence="2" id="KW-1185">Reference proteome</keyword>
<name>A0ABT3J5M0_9RHOB</name>
<accession>A0ABT3J5M0</accession>
<dbReference type="RefSeq" id="WP_264772626.1">
    <property type="nucleotide sequence ID" value="NZ_JAPDOG010000014.1"/>
</dbReference>
<proteinExistence type="predicted"/>
<evidence type="ECO:0000313" key="2">
    <source>
        <dbReference type="Proteomes" id="UP001207582"/>
    </source>
</evidence>
<dbReference type="EMBL" id="JAPDOG010000014">
    <property type="protein sequence ID" value="MCW3782992.1"/>
    <property type="molecule type" value="Genomic_DNA"/>
</dbReference>